<keyword evidence="6 9" id="KW-1133">Transmembrane helix</keyword>
<proteinExistence type="predicted"/>
<evidence type="ECO:0000256" key="4">
    <source>
        <dbReference type="ARBA" id="ARBA00022679"/>
    </source>
</evidence>
<dbReference type="EMBL" id="ASSJ01000001">
    <property type="protein sequence ID" value="ERN43204.1"/>
    <property type="molecule type" value="Genomic_DNA"/>
</dbReference>
<keyword evidence="5 9" id="KW-0812">Transmembrane</keyword>
<feature type="transmembrane region" description="Helical" evidence="9">
    <location>
        <begin position="286"/>
        <end position="310"/>
    </location>
</feature>
<evidence type="ECO:0000256" key="8">
    <source>
        <dbReference type="SAM" id="MobiDB-lite"/>
    </source>
</evidence>
<evidence type="ECO:0000259" key="10">
    <source>
        <dbReference type="Pfam" id="PF02366"/>
    </source>
</evidence>
<feature type="transmembrane region" description="Helical" evidence="9">
    <location>
        <begin position="188"/>
        <end position="205"/>
    </location>
</feature>
<comment type="caution">
    <text evidence="11">The sequence shown here is derived from an EMBL/GenBank/DDBJ whole genome shotgun (WGS) entry which is preliminary data.</text>
</comment>
<feature type="region of interest" description="Disordered" evidence="8">
    <location>
        <begin position="545"/>
        <end position="572"/>
    </location>
</feature>
<keyword evidence="3" id="KW-0328">Glycosyltransferase</keyword>
<evidence type="ECO:0000313" key="12">
    <source>
        <dbReference type="Proteomes" id="UP000016960"/>
    </source>
</evidence>
<dbReference type="InterPro" id="IPR003342">
    <property type="entry name" value="ArnT-like_N"/>
</dbReference>
<evidence type="ECO:0000256" key="6">
    <source>
        <dbReference type="ARBA" id="ARBA00022989"/>
    </source>
</evidence>
<accession>U5DRG6</accession>
<dbReference type="GO" id="GO:0005886">
    <property type="term" value="C:plasma membrane"/>
    <property type="evidence" value="ECO:0007669"/>
    <property type="project" value="UniProtKB-SubCell"/>
</dbReference>
<dbReference type="eggNOG" id="COG0457">
    <property type="taxonomic scope" value="Bacteria"/>
</dbReference>
<dbReference type="PATRIC" id="fig|582515.4.peg.121"/>
<protein>
    <submittedName>
        <fullName evidence="11">4-amino-4-deoxy-L-arabinose transferase</fullName>
    </submittedName>
</protein>
<evidence type="ECO:0000256" key="7">
    <source>
        <dbReference type="ARBA" id="ARBA00023136"/>
    </source>
</evidence>
<feature type="transmembrane region" description="Helical" evidence="9">
    <location>
        <begin position="235"/>
        <end position="253"/>
    </location>
</feature>
<dbReference type="eggNOG" id="COG1807">
    <property type="taxonomic scope" value="Bacteria"/>
</dbReference>
<dbReference type="PANTHER" id="PTHR33908:SF11">
    <property type="entry name" value="MEMBRANE PROTEIN"/>
    <property type="match status" value="1"/>
</dbReference>
<evidence type="ECO:0000313" key="11">
    <source>
        <dbReference type="EMBL" id="ERN43204.1"/>
    </source>
</evidence>
<keyword evidence="2" id="KW-1003">Cell membrane</keyword>
<reference evidence="11 12" key="1">
    <citation type="submission" date="2013-05" db="EMBL/GenBank/DDBJ databases">
        <title>Draft genome sequence of Rubidibacter lacunae KORDI 51-2.</title>
        <authorList>
            <person name="Choi D.H."/>
            <person name="Noh J.H."/>
            <person name="Kwon K.-K."/>
            <person name="Lee J.-H."/>
            <person name="Ryu J.-Y."/>
        </authorList>
    </citation>
    <scope>NUCLEOTIDE SEQUENCE [LARGE SCALE GENOMIC DNA]</scope>
    <source>
        <strain evidence="11 12">KORDI 51-2</strain>
    </source>
</reference>
<dbReference type="InterPro" id="IPR050297">
    <property type="entry name" value="LipidA_mod_glycosyltrf_83"/>
</dbReference>
<keyword evidence="12" id="KW-1185">Reference proteome</keyword>
<dbReference type="InParanoid" id="U5DRG6"/>
<dbReference type="GO" id="GO:0009103">
    <property type="term" value="P:lipopolysaccharide biosynthetic process"/>
    <property type="evidence" value="ECO:0007669"/>
    <property type="project" value="UniProtKB-ARBA"/>
</dbReference>
<feature type="transmembrane region" description="Helical" evidence="9">
    <location>
        <begin position="150"/>
        <end position="167"/>
    </location>
</feature>
<dbReference type="OrthoDB" id="437910at2"/>
<dbReference type="Pfam" id="PF02366">
    <property type="entry name" value="PMT"/>
    <property type="match status" value="1"/>
</dbReference>
<feature type="transmembrane region" description="Helical" evidence="9">
    <location>
        <begin position="354"/>
        <end position="371"/>
    </location>
</feature>
<dbReference type="SUPFAM" id="SSF48452">
    <property type="entry name" value="TPR-like"/>
    <property type="match status" value="1"/>
</dbReference>
<organism evidence="11 12">
    <name type="scientific">Rubidibacter lacunae KORDI 51-2</name>
    <dbReference type="NCBI Taxonomy" id="582515"/>
    <lineage>
        <taxon>Bacteria</taxon>
        <taxon>Bacillati</taxon>
        <taxon>Cyanobacteriota</taxon>
        <taxon>Cyanophyceae</taxon>
        <taxon>Oscillatoriophycideae</taxon>
        <taxon>Chroococcales</taxon>
        <taxon>Aphanothecaceae</taxon>
        <taxon>Rubidibacter</taxon>
    </lineage>
</organism>
<dbReference type="InterPro" id="IPR011990">
    <property type="entry name" value="TPR-like_helical_dom_sf"/>
</dbReference>
<feature type="transmembrane region" description="Helical" evidence="9">
    <location>
        <begin position="211"/>
        <end position="228"/>
    </location>
</feature>
<feature type="transmembrane region" description="Helical" evidence="9">
    <location>
        <begin position="330"/>
        <end position="348"/>
    </location>
</feature>
<dbReference type="Proteomes" id="UP000016960">
    <property type="component" value="Unassembled WGS sequence"/>
</dbReference>
<gene>
    <name evidence="11" type="ORF">KR51_00001010</name>
</gene>
<keyword evidence="4 11" id="KW-0808">Transferase</keyword>
<feature type="transmembrane region" description="Helical" evidence="9">
    <location>
        <begin position="16"/>
        <end position="35"/>
    </location>
</feature>
<keyword evidence="7 9" id="KW-0472">Membrane</keyword>
<dbReference type="GO" id="GO:0016763">
    <property type="term" value="F:pentosyltransferase activity"/>
    <property type="evidence" value="ECO:0007669"/>
    <property type="project" value="TreeGrafter"/>
</dbReference>
<dbReference type="GO" id="GO:0006493">
    <property type="term" value="P:protein O-linked glycosylation"/>
    <property type="evidence" value="ECO:0007669"/>
    <property type="project" value="InterPro"/>
</dbReference>
<dbReference type="Gene3D" id="1.25.40.10">
    <property type="entry name" value="Tetratricopeptide repeat domain"/>
    <property type="match status" value="1"/>
</dbReference>
<feature type="transmembrane region" description="Helical" evidence="9">
    <location>
        <begin position="378"/>
        <end position="398"/>
    </location>
</feature>
<feature type="region of interest" description="Disordered" evidence="8">
    <location>
        <begin position="879"/>
        <end position="930"/>
    </location>
</feature>
<evidence type="ECO:0000256" key="5">
    <source>
        <dbReference type="ARBA" id="ARBA00022692"/>
    </source>
</evidence>
<dbReference type="RefSeq" id="WP_022603756.1">
    <property type="nucleotide sequence ID" value="NZ_ASSJ01000001.1"/>
</dbReference>
<evidence type="ECO:0000256" key="9">
    <source>
        <dbReference type="SAM" id="Phobius"/>
    </source>
</evidence>
<name>U5DRG6_9CHRO</name>
<sequence>MKRFAVWRDRLSRSPIAVLTGLWLLTTVVDGLWWWRDRRPPAWDQADYLNGVVAYWHALQAPHWFQPDWWAQFWQLTTKIPPLTYIIAALPFDRLGQTADAATAVLTLFNGLLLIAVYGVGVQLFGPRTGLWAAGICTLLPGLYRYRTEFLLDVPVAAAVALGLWLLTAWRVRSQPGTIASARSIRPALAWWLALALGLALGSAILIKQTVLLFLCVPIAWLLVASLWQRQWQRVGQLVLGAIVAVAIAYPWYRTNWLLVLTGSKRATLDAAIAEGDPALTSPEAWLYYLQVLPLLLSVPLIVVPLAGWLRALWRDRAKPAGSPHIAAAWRWLAVLLVGGYLLCSLNVNKDARYILPLLPVLSIVLARGLLHWGWRVRWSAIALSALLMVLNLFPLNIPFGDALVQHLSPHVRHHPDRASYPHREMVDAIVAKTPYLQATLGVLPSTPQINQHNVSFYGGLADYRVYGRQVGIREREVEQDARSLDWFLTKTGDPGSVPAARALISQLVTTSSDFETIRTWVLPDGSSLHLHHRRLPSATVKALAPPDGRVLTPTPAEPGTRSSKPIKEKAAVPPGDRLRLARVELPERLPPGTPAPVVYEWRGSWDALHDNIILVSWHRVGSDPLSCPQSQCWVHDRAIAGGFLHAGSEIPSGFWEVRDRTAMLPPADLIPGEYVLAAFACNRVTSELAPLPVPPAVVTIAPDTAPVPAPELDLPTQFRELALLLPAGEPALERVFTEIARLNQYDPTQDYLQQTALALTQRLQADPQRRDRAYALGLARALQQNPRDAIAAFERVTGLDSQNPYAFVYLAAVNLYDWRTGAARHAISRGLELAPDLPLLHALNAVAALMRGNLLGAWQSGDRYLTVSATHLPARSLARADTPINEQSRGVLHSEGNAGVEPSLSYAPNPARAHTSGLPQSNFPAPASF</sequence>
<evidence type="ECO:0000256" key="1">
    <source>
        <dbReference type="ARBA" id="ARBA00004651"/>
    </source>
</evidence>
<evidence type="ECO:0000256" key="2">
    <source>
        <dbReference type="ARBA" id="ARBA00022475"/>
    </source>
</evidence>
<dbReference type="AlphaFoldDB" id="U5DRG6"/>
<dbReference type="PANTHER" id="PTHR33908">
    <property type="entry name" value="MANNOSYLTRANSFERASE YKCB-RELATED"/>
    <property type="match status" value="1"/>
</dbReference>
<dbReference type="STRING" id="582515.KR51_00001010"/>
<comment type="subcellular location">
    <subcellularLocation>
        <location evidence="1">Cell membrane</location>
        <topology evidence="1">Multi-pass membrane protein</topology>
    </subcellularLocation>
</comment>
<evidence type="ECO:0000256" key="3">
    <source>
        <dbReference type="ARBA" id="ARBA00022676"/>
    </source>
</evidence>
<dbReference type="GO" id="GO:0000030">
    <property type="term" value="F:mannosyltransferase activity"/>
    <property type="evidence" value="ECO:0007669"/>
    <property type="project" value="InterPro"/>
</dbReference>
<feature type="transmembrane region" description="Helical" evidence="9">
    <location>
        <begin position="101"/>
        <end position="122"/>
    </location>
</feature>
<feature type="domain" description="ArnT-like N-terminal" evidence="10">
    <location>
        <begin position="109"/>
        <end position="253"/>
    </location>
</feature>